<feature type="domain" description="DUF4136" evidence="2">
    <location>
        <begin position="25"/>
        <end position="175"/>
    </location>
</feature>
<evidence type="ECO:0000259" key="2">
    <source>
        <dbReference type="Pfam" id="PF13590"/>
    </source>
</evidence>
<sequence>MQYPFLSYLLATSLLLLNACSSVSVKTDFDHATSFSQYHTYTLAPSTEPIAMSPSTESALRETLRSSLARHGVTETDENADLHIVRHISTKDKVVVHQSSAGVPYRYGRYGMWAGSPYYYTDVSQYTEGTLILDFVDAKTQKLVFRGIGTGTVSDPETNAARIKEAVEKIVQEYPAGKPVSQ</sequence>
<feature type="chain" id="PRO_5045150850" evidence="1">
    <location>
        <begin position="25"/>
        <end position="182"/>
    </location>
</feature>
<keyword evidence="1" id="KW-0732">Signal</keyword>
<protein>
    <submittedName>
        <fullName evidence="3">DUF4136 domain-containing protein</fullName>
    </submittedName>
</protein>
<evidence type="ECO:0000313" key="4">
    <source>
        <dbReference type="Proteomes" id="UP001162780"/>
    </source>
</evidence>
<dbReference type="EMBL" id="CP113517">
    <property type="protein sequence ID" value="WAR43174.1"/>
    <property type="molecule type" value="Genomic_DNA"/>
</dbReference>
<name>A0ABY7GEE5_9GAMM</name>
<gene>
    <name evidence="3" type="ORF">NM686_012295</name>
</gene>
<dbReference type="Pfam" id="PF13590">
    <property type="entry name" value="DUF4136"/>
    <property type="match status" value="1"/>
</dbReference>
<evidence type="ECO:0000313" key="3">
    <source>
        <dbReference type="EMBL" id="WAR43174.1"/>
    </source>
</evidence>
<dbReference type="Proteomes" id="UP001162780">
    <property type="component" value="Chromosome"/>
</dbReference>
<feature type="signal peptide" evidence="1">
    <location>
        <begin position="1"/>
        <end position="24"/>
    </location>
</feature>
<keyword evidence="4" id="KW-1185">Reference proteome</keyword>
<reference evidence="3" key="1">
    <citation type="submission" date="2022-11" db="EMBL/GenBank/DDBJ databases">
        <title>Methylomonas rapida sp. nov., Carotenoid-Producing Obligate Methanotrophs with High Growth Characteristics and Biotechnological Potential.</title>
        <authorList>
            <person name="Tikhonova E.N."/>
            <person name="Suleimanov R.Z."/>
            <person name="Miroshnikov K."/>
            <person name="Oshkin I.Y."/>
            <person name="Belova S.E."/>
            <person name="Danilova O.V."/>
            <person name="Ashikhmin A."/>
            <person name="Konopkin A."/>
            <person name="But S.Y."/>
            <person name="Khmelenina V.N."/>
            <person name="Kuznetsov N."/>
            <person name="Pimenov N.V."/>
            <person name="Dedysh S.N."/>
        </authorList>
    </citation>
    <scope>NUCLEOTIDE SEQUENCE</scope>
    <source>
        <strain evidence="3">MP1</strain>
    </source>
</reference>
<organism evidence="3 4">
    <name type="scientific">Methylomonas rapida</name>
    <dbReference type="NCBI Taxonomy" id="2963939"/>
    <lineage>
        <taxon>Bacteria</taxon>
        <taxon>Pseudomonadati</taxon>
        <taxon>Pseudomonadota</taxon>
        <taxon>Gammaproteobacteria</taxon>
        <taxon>Methylococcales</taxon>
        <taxon>Methylococcaceae</taxon>
        <taxon>Methylomonas</taxon>
    </lineage>
</organism>
<dbReference type="RefSeq" id="WP_255188155.1">
    <property type="nucleotide sequence ID" value="NZ_CP113517.1"/>
</dbReference>
<proteinExistence type="predicted"/>
<evidence type="ECO:0000256" key="1">
    <source>
        <dbReference type="SAM" id="SignalP"/>
    </source>
</evidence>
<dbReference type="InterPro" id="IPR025411">
    <property type="entry name" value="DUF4136"/>
</dbReference>
<accession>A0ABY7GEE5</accession>
<dbReference type="Gene3D" id="3.30.160.670">
    <property type="match status" value="1"/>
</dbReference>